<sequence>MERPPSSVAPAHNFWRWVLIGGAMAAVAAAFGYAGGWLDPHRITPQSYVTVLQHNGGLYPGYRSNHAKGVCVTGYFEGNGAANSYSTAPVFATGHTHVVG</sequence>
<name>B1T1G7_9BURK</name>
<dbReference type="GO" id="GO:0020037">
    <property type="term" value="F:heme binding"/>
    <property type="evidence" value="ECO:0007669"/>
    <property type="project" value="InterPro"/>
</dbReference>
<dbReference type="PATRIC" id="fig|396597.7.peg.6650"/>
<protein>
    <submittedName>
        <fullName evidence="3">Putative catalase</fullName>
    </submittedName>
</protein>
<keyword evidence="2" id="KW-0812">Transmembrane</keyword>
<feature type="transmembrane region" description="Helical" evidence="2">
    <location>
        <begin position="14"/>
        <end position="38"/>
    </location>
</feature>
<accession>B1T1G7</accession>
<gene>
    <name evidence="3" type="ORF">BamMEX5DRAFT_1633</name>
</gene>
<organism evidence="3 4">
    <name type="scientific">Burkholderia ambifaria MEX-5</name>
    <dbReference type="NCBI Taxonomy" id="396597"/>
    <lineage>
        <taxon>Bacteria</taxon>
        <taxon>Pseudomonadati</taxon>
        <taxon>Pseudomonadota</taxon>
        <taxon>Betaproteobacteria</taxon>
        <taxon>Burkholderiales</taxon>
        <taxon>Burkholderiaceae</taxon>
        <taxon>Burkholderia</taxon>
        <taxon>Burkholderia cepacia complex</taxon>
    </lineage>
</organism>
<evidence type="ECO:0000313" key="3">
    <source>
        <dbReference type="EMBL" id="EDT42600.1"/>
    </source>
</evidence>
<evidence type="ECO:0000313" key="4">
    <source>
        <dbReference type="Proteomes" id="UP000004814"/>
    </source>
</evidence>
<dbReference type="Proteomes" id="UP000004814">
    <property type="component" value="Unassembled WGS sequence"/>
</dbReference>
<dbReference type="EMBL" id="ABLK01000034">
    <property type="protein sequence ID" value="EDT42600.1"/>
    <property type="molecule type" value="Genomic_DNA"/>
</dbReference>
<comment type="caution">
    <text evidence="3">The sequence shown here is derived from an EMBL/GenBank/DDBJ whole genome shotgun (WGS) entry which is preliminary data.</text>
</comment>
<proteinExistence type="predicted"/>
<dbReference type="SUPFAM" id="SSF56634">
    <property type="entry name" value="Heme-dependent catalase-like"/>
    <property type="match status" value="1"/>
</dbReference>
<dbReference type="Gene3D" id="2.40.180.10">
    <property type="entry name" value="Catalase core domain"/>
    <property type="match status" value="1"/>
</dbReference>
<evidence type="ECO:0000256" key="2">
    <source>
        <dbReference type="SAM" id="Phobius"/>
    </source>
</evidence>
<dbReference type="InterPro" id="IPR020835">
    <property type="entry name" value="Catalase_sf"/>
</dbReference>
<keyword evidence="2" id="KW-1133">Transmembrane helix</keyword>
<reference evidence="3 4" key="1">
    <citation type="submission" date="2008-03" db="EMBL/GenBank/DDBJ databases">
        <title>Sequencing of the draft genome and assembly of Burkholderia ambifaria MEX-5.</title>
        <authorList>
            <consortium name="US DOE Joint Genome Institute (JGI-PGF)"/>
            <person name="Copeland A."/>
            <person name="Lucas S."/>
            <person name="Lapidus A."/>
            <person name="Glavina del Rio T."/>
            <person name="Dalin E."/>
            <person name="Tice H."/>
            <person name="Bruce D."/>
            <person name="Goodwin L."/>
            <person name="Pitluck S."/>
            <person name="Larimer F."/>
            <person name="Land M.L."/>
            <person name="Hauser L."/>
            <person name="Tiedje J."/>
            <person name="Richardson P."/>
        </authorList>
    </citation>
    <scope>NUCLEOTIDE SEQUENCE [LARGE SCALE GENOMIC DNA]</scope>
    <source>
        <strain evidence="3 4">MEX-5</strain>
    </source>
</reference>
<keyword evidence="2" id="KW-0472">Membrane</keyword>
<evidence type="ECO:0000256" key="1">
    <source>
        <dbReference type="ARBA" id="ARBA00002974"/>
    </source>
</evidence>
<comment type="function">
    <text evidence="1">Decomposes hydrogen peroxide into water and oxygen; serves to protect cells from the toxic effects of hydrogen peroxide.</text>
</comment>
<dbReference type="AlphaFoldDB" id="B1T1G7"/>